<dbReference type="GO" id="GO:0005886">
    <property type="term" value="C:plasma membrane"/>
    <property type="evidence" value="ECO:0007669"/>
    <property type="project" value="UniProtKB-SubCell"/>
</dbReference>
<keyword evidence="4 7" id="KW-0812">Transmembrane</keyword>
<comment type="caution">
    <text evidence="9">The sequence shown here is derived from an EMBL/GenBank/DDBJ whole genome shotgun (WGS) entry which is preliminary data.</text>
</comment>
<keyword evidence="2 7" id="KW-0813">Transport</keyword>
<evidence type="ECO:0000256" key="2">
    <source>
        <dbReference type="ARBA" id="ARBA00022448"/>
    </source>
</evidence>
<evidence type="ECO:0000256" key="3">
    <source>
        <dbReference type="ARBA" id="ARBA00022475"/>
    </source>
</evidence>
<dbReference type="Gene3D" id="1.10.3720.10">
    <property type="entry name" value="MetI-like"/>
    <property type="match status" value="1"/>
</dbReference>
<proteinExistence type="inferred from homology"/>
<dbReference type="RefSeq" id="WP_128625751.1">
    <property type="nucleotide sequence ID" value="NZ_RKST01000001.1"/>
</dbReference>
<dbReference type="InterPro" id="IPR035906">
    <property type="entry name" value="MetI-like_sf"/>
</dbReference>
<dbReference type="PANTHER" id="PTHR43005:SF1">
    <property type="entry name" value="SPERMIDINE_PUTRESCINE TRANSPORT SYSTEM PERMEASE PROTEIN"/>
    <property type="match status" value="1"/>
</dbReference>
<feature type="transmembrane region" description="Helical" evidence="7">
    <location>
        <begin position="248"/>
        <end position="269"/>
    </location>
</feature>
<evidence type="ECO:0000313" key="9">
    <source>
        <dbReference type="EMBL" id="RUM99511.1"/>
    </source>
</evidence>
<dbReference type="OrthoDB" id="9785347at2"/>
<comment type="subcellular location">
    <subcellularLocation>
        <location evidence="1 7">Cell membrane</location>
        <topology evidence="1 7">Multi-pass membrane protein</topology>
    </subcellularLocation>
</comment>
<sequence>MGEASLGKGKRYAQGMAAPCNLHPFLSYRVRMSSSMTKAATSDTLASRLLLERSAAWLLAAPLVATLLIIGLYPGLYTLAAAFSKSTLGKPFQSFVGLSNYSFAMRGDFADALWRTVVFAIPSSLLQMLLGVAIALLLVRVSRFGSIWRALIFLPMMTPPVMIGIAWKLMLLPSGGLLNGALMHFGLISAPRSFLGEMPWALISIALADTWQWTPFVVLLAYAALRALPDDIRQAAYMDGAGKFRTFFQVQLPILMPALLGIFLIKLIISFKVFDLIFVLTTGGPGTGTTLASYAIFRTLLQNYDVGLAAAQVLLLVLLVTVLTLPLLRLHKRLSEVTEA</sequence>
<dbReference type="PROSITE" id="PS50928">
    <property type="entry name" value="ABC_TM1"/>
    <property type="match status" value="1"/>
</dbReference>
<evidence type="ECO:0000256" key="1">
    <source>
        <dbReference type="ARBA" id="ARBA00004651"/>
    </source>
</evidence>
<feature type="transmembrane region" description="Helical" evidence="7">
    <location>
        <begin position="112"/>
        <end position="139"/>
    </location>
</feature>
<dbReference type="PANTHER" id="PTHR43005">
    <property type="entry name" value="BLR7065 PROTEIN"/>
    <property type="match status" value="1"/>
</dbReference>
<organism evidence="9 10">
    <name type="scientific">Borborobacter arsenicus</name>
    <dbReference type="NCBI Taxonomy" id="1851146"/>
    <lineage>
        <taxon>Bacteria</taxon>
        <taxon>Pseudomonadati</taxon>
        <taxon>Pseudomonadota</taxon>
        <taxon>Alphaproteobacteria</taxon>
        <taxon>Hyphomicrobiales</taxon>
        <taxon>Phyllobacteriaceae</taxon>
        <taxon>Borborobacter</taxon>
    </lineage>
</organism>
<dbReference type="SUPFAM" id="SSF161098">
    <property type="entry name" value="MetI-like"/>
    <property type="match status" value="1"/>
</dbReference>
<evidence type="ECO:0000256" key="6">
    <source>
        <dbReference type="ARBA" id="ARBA00023136"/>
    </source>
</evidence>
<gene>
    <name evidence="9" type="ORF">EET67_00995</name>
</gene>
<dbReference type="CDD" id="cd06261">
    <property type="entry name" value="TM_PBP2"/>
    <property type="match status" value="1"/>
</dbReference>
<dbReference type="AlphaFoldDB" id="A0A432VBG2"/>
<dbReference type="GO" id="GO:0055085">
    <property type="term" value="P:transmembrane transport"/>
    <property type="evidence" value="ECO:0007669"/>
    <property type="project" value="InterPro"/>
</dbReference>
<evidence type="ECO:0000256" key="5">
    <source>
        <dbReference type="ARBA" id="ARBA00022989"/>
    </source>
</evidence>
<evidence type="ECO:0000259" key="8">
    <source>
        <dbReference type="PROSITE" id="PS50928"/>
    </source>
</evidence>
<keyword evidence="5 7" id="KW-1133">Transmembrane helix</keyword>
<dbReference type="Proteomes" id="UP000281647">
    <property type="component" value="Unassembled WGS sequence"/>
</dbReference>
<evidence type="ECO:0000256" key="4">
    <source>
        <dbReference type="ARBA" id="ARBA00022692"/>
    </source>
</evidence>
<feature type="transmembrane region" description="Helical" evidence="7">
    <location>
        <begin position="276"/>
        <end position="297"/>
    </location>
</feature>
<reference evidence="9 10" key="1">
    <citation type="submission" date="2018-11" db="EMBL/GenBank/DDBJ databases">
        <title>Pseudaminobacter arsenicus sp. nov., an arsenic-resistant bacterium isolated from arsenic-rich aquifers.</title>
        <authorList>
            <person name="Mu Y."/>
        </authorList>
    </citation>
    <scope>NUCLEOTIDE SEQUENCE [LARGE SCALE GENOMIC DNA]</scope>
    <source>
        <strain evidence="9 10">CB3</strain>
    </source>
</reference>
<keyword evidence="10" id="KW-1185">Reference proteome</keyword>
<feature type="transmembrane region" description="Helical" evidence="7">
    <location>
        <begin position="151"/>
        <end position="170"/>
    </location>
</feature>
<protein>
    <submittedName>
        <fullName evidence="9">Sugar ABC transporter permease</fullName>
    </submittedName>
</protein>
<dbReference type="InterPro" id="IPR000515">
    <property type="entry name" value="MetI-like"/>
</dbReference>
<feature type="transmembrane region" description="Helical" evidence="7">
    <location>
        <begin position="309"/>
        <end position="328"/>
    </location>
</feature>
<keyword evidence="6 7" id="KW-0472">Membrane</keyword>
<name>A0A432VBG2_9HYPH</name>
<feature type="transmembrane region" description="Helical" evidence="7">
    <location>
        <begin position="55"/>
        <end position="76"/>
    </location>
</feature>
<dbReference type="EMBL" id="RKST01000001">
    <property type="protein sequence ID" value="RUM99511.1"/>
    <property type="molecule type" value="Genomic_DNA"/>
</dbReference>
<dbReference type="Pfam" id="PF00528">
    <property type="entry name" value="BPD_transp_1"/>
    <property type="match status" value="1"/>
</dbReference>
<feature type="domain" description="ABC transmembrane type-1" evidence="8">
    <location>
        <begin position="113"/>
        <end position="327"/>
    </location>
</feature>
<keyword evidence="3" id="KW-1003">Cell membrane</keyword>
<accession>A0A432VBG2</accession>
<evidence type="ECO:0000256" key="7">
    <source>
        <dbReference type="RuleBase" id="RU363032"/>
    </source>
</evidence>
<evidence type="ECO:0000313" key="10">
    <source>
        <dbReference type="Proteomes" id="UP000281647"/>
    </source>
</evidence>
<comment type="similarity">
    <text evidence="7">Belongs to the binding-protein-dependent transport system permease family.</text>
</comment>